<keyword evidence="11 16" id="KW-0915">Sodium</keyword>
<keyword evidence="7 16" id="KW-1003">Cell membrane</keyword>
<dbReference type="Pfam" id="PF04277">
    <property type="entry name" value="OAD_gamma"/>
    <property type="match status" value="1"/>
</dbReference>
<dbReference type="GO" id="GO:0008948">
    <property type="term" value="F:oxaloacetate decarboxylase activity"/>
    <property type="evidence" value="ECO:0007669"/>
    <property type="project" value="UniProtKB-UniRule"/>
</dbReference>
<gene>
    <name evidence="16" type="primary">oadG</name>
    <name evidence="18" type="ordered locus">Csal_0692</name>
</gene>
<comment type="catalytic activity">
    <reaction evidence="15 16 17">
        <text>oxaloacetate + 2 Na(+)(in) + H(+) = pyruvate + 2 Na(+)(out) + CO2</text>
        <dbReference type="Rhea" id="RHEA:57724"/>
        <dbReference type="ChEBI" id="CHEBI:15361"/>
        <dbReference type="ChEBI" id="CHEBI:15378"/>
        <dbReference type="ChEBI" id="CHEBI:16452"/>
        <dbReference type="ChEBI" id="CHEBI:16526"/>
        <dbReference type="ChEBI" id="CHEBI:29101"/>
        <dbReference type="EC" id="7.2.4.2"/>
    </reaction>
</comment>
<evidence type="ECO:0000256" key="7">
    <source>
        <dbReference type="ARBA" id="ARBA00022475"/>
    </source>
</evidence>
<dbReference type="InterPro" id="IPR005899">
    <property type="entry name" value="Na_pump_deCOase"/>
</dbReference>
<reference evidence="18 19" key="1">
    <citation type="journal article" date="2011" name="Stand. Genomic Sci.">
        <title>Complete genome sequence of the halophilic and highly halotolerant Chromohalobacter salexigens type strain (1H11(T)).</title>
        <authorList>
            <person name="Copeland A."/>
            <person name="O'Connor K."/>
            <person name="Lucas S."/>
            <person name="Lapidus A."/>
            <person name="Berry K.W."/>
            <person name="Detter J.C."/>
            <person name="Del Rio T.G."/>
            <person name="Hammon N."/>
            <person name="Dalin E."/>
            <person name="Tice H."/>
            <person name="Pitluck S."/>
            <person name="Bruce D."/>
            <person name="Goodwin L."/>
            <person name="Han C."/>
            <person name="Tapia R."/>
            <person name="Saunders E."/>
            <person name="Schmutz J."/>
            <person name="Brettin T."/>
            <person name="Larimer F."/>
            <person name="Land M."/>
            <person name="Hauser L."/>
            <person name="Vargas C."/>
            <person name="Nieto J.J."/>
            <person name="Kyrpides N.C."/>
            <person name="Ivanova N."/>
            <person name="Goker M."/>
            <person name="Klenk H.P."/>
            <person name="Csonka L.N."/>
            <person name="Woyke T."/>
        </authorList>
    </citation>
    <scope>NUCLEOTIDE SEQUENCE [LARGE SCALE GENOMIC DNA]</scope>
    <source>
        <strain evidence="19">ATCC BAA-138 / DSM 3043 / CIP 106854 / NCIMB 13768 / 1H11</strain>
    </source>
</reference>
<keyword evidence="10 16" id="KW-1133">Transmembrane helix</keyword>
<evidence type="ECO:0000256" key="2">
    <source>
        <dbReference type="ARBA" id="ARBA00003002"/>
    </source>
</evidence>
<protein>
    <recommendedName>
        <fullName evidence="16">Probable oxaloacetate decarboxylase gamma chain</fullName>
        <ecNumber evidence="16">7.2.4.2</ecNumber>
    </recommendedName>
</protein>
<name>Q1QZQ5_CHRI1</name>
<dbReference type="EMBL" id="CP000285">
    <property type="protein sequence ID" value="ABE58053.1"/>
    <property type="molecule type" value="Genomic_DNA"/>
</dbReference>
<sequence length="80" mass="8576">MSDSLLLQEGLSLMAFGMGFVFVFLTLLVAATSGMSRLVMRFAPLEAPSPSPSARAPSDDPELLAVIGAAVKRYRRHHGD</sequence>
<dbReference type="GO" id="GO:0005886">
    <property type="term" value="C:plasma membrane"/>
    <property type="evidence" value="ECO:0007669"/>
    <property type="project" value="UniProtKB-SubCell"/>
</dbReference>
<accession>Q1QZQ5</accession>
<comment type="cofactor">
    <cofactor evidence="1 16 17">
        <name>Na(+)</name>
        <dbReference type="ChEBI" id="CHEBI:29101"/>
    </cofactor>
</comment>
<evidence type="ECO:0000256" key="16">
    <source>
        <dbReference type="HAMAP-Rule" id="MF_00404"/>
    </source>
</evidence>
<keyword evidence="12 16" id="KW-0406">Ion transport</keyword>
<organism evidence="18 19">
    <name type="scientific">Chromohalobacter israelensis (strain ATCC BAA-138 / DSM 3043 / CIP 106854 / NCIMB 13768 / 1H11)</name>
    <name type="common">Chromohalobacter salexigens</name>
    <dbReference type="NCBI Taxonomy" id="290398"/>
    <lineage>
        <taxon>Bacteria</taxon>
        <taxon>Pseudomonadati</taxon>
        <taxon>Pseudomonadota</taxon>
        <taxon>Gammaproteobacteria</taxon>
        <taxon>Oceanospirillales</taxon>
        <taxon>Halomonadaceae</taxon>
        <taxon>Chromohalobacter</taxon>
    </lineage>
</organism>
<evidence type="ECO:0000256" key="13">
    <source>
        <dbReference type="ARBA" id="ARBA00023136"/>
    </source>
</evidence>
<dbReference type="eggNOG" id="COG3630">
    <property type="taxonomic scope" value="Bacteria"/>
</dbReference>
<comment type="similarity">
    <text evidence="4 16 17">Belongs to the OadG family.</text>
</comment>
<keyword evidence="19" id="KW-1185">Reference proteome</keyword>
<dbReference type="GeneID" id="95333450"/>
<evidence type="ECO:0000256" key="6">
    <source>
        <dbReference type="ARBA" id="ARBA00022448"/>
    </source>
</evidence>
<dbReference type="HAMAP" id="MF_00404">
    <property type="entry name" value="OadG"/>
    <property type="match status" value="1"/>
</dbReference>
<evidence type="ECO:0000256" key="5">
    <source>
        <dbReference type="ARBA" id="ARBA00011869"/>
    </source>
</evidence>
<dbReference type="HOGENOM" id="CLU_168750_3_0_6"/>
<dbReference type="GO" id="GO:0015451">
    <property type="term" value="F:decarboxylation-driven active transmembrane transporter activity"/>
    <property type="evidence" value="ECO:0007669"/>
    <property type="project" value="UniProtKB-EC"/>
</dbReference>
<comment type="function">
    <text evidence="2 16 17">Catalyzes the decarboxylation of oxaloacetate coupled to Na(+) translocation.</text>
</comment>
<feature type="transmembrane region" description="Helical" evidence="16 17">
    <location>
        <begin position="12"/>
        <end position="31"/>
    </location>
</feature>
<dbReference type="STRING" id="290398.Csal_0692"/>
<keyword evidence="13 16" id="KW-0472">Membrane</keyword>
<evidence type="ECO:0000256" key="17">
    <source>
        <dbReference type="RuleBase" id="RU004278"/>
    </source>
</evidence>
<evidence type="ECO:0000313" key="18">
    <source>
        <dbReference type="EMBL" id="ABE58053.1"/>
    </source>
</evidence>
<evidence type="ECO:0000256" key="4">
    <source>
        <dbReference type="ARBA" id="ARBA00005844"/>
    </source>
</evidence>
<keyword evidence="8 16" id="KW-0812">Transmembrane</keyword>
<dbReference type="InterPro" id="IPR023424">
    <property type="entry name" value="OadG"/>
</dbReference>
<dbReference type="GO" id="GO:0036376">
    <property type="term" value="P:sodium ion export across plasma membrane"/>
    <property type="evidence" value="ECO:0007669"/>
    <property type="project" value="InterPro"/>
</dbReference>
<keyword evidence="14 16" id="KW-0739">Sodium transport</keyword>
<dbReference type="NCBIfam" id="TIGR01195">
    <property type="entry name" value="oadG_fam"/>
    <property type="match status" value="1"/>
</dbReference>
<dbReference type="AlphaFoldDB" id="Q1QZQ5"/>
<comment type="subunit">
    <text evidence="5 16">Heterotrimer of an alpha, a beta and a gamma subunit.</text>
</comment>
<dbReference type="RefSeq" id="WP_011505999.1">
    <property type="nucleotide sequence ID" value="NC_007963.1"/>
</dbReference>
<evidence type="ECO:0000256" key="8">
    <source>
        <dbReference type="ARBA" id="ARBA00022692"/>
    </source>
</evidence>
<evidence type="ECO:0000313" key="19">
    <source>
        <dbReference type="Proteomes" id="UP000000239"/>
    </source>
</evidence>
<dbReference type="OrthoDB" id="5772594at2"/>
<evidence type="ECO:0000256" key="12">
    <source>
        <dbReference type="ARBA" id="ARBA00023065"/>
    </source>
</evidence>
<proteinExistence type="inferred from homology"/>
<evidence type="ECO:0000256" key="1">
    <source>
        <dbReference type="ARBA" id="ARBA00001959"/>
    </source>
</evidence>
<dbReference type="KEGG" id="csa:Csal_0692"/>
<evidence type="ECO:0000256" key="9">
    <source>
        <dbReference type="ARBA" id="ARBA00022967"/>
    </source>
</evidence>
<evidence type="ECO:0000256" key="3">
    <source>
        <dbReference type="ARBA" id="ARBA00004162"/>
    </source>
</evidence>
<evidence type="ECO:0000256" key="14">
    <source>
        <dbReference type="ARBA" id="ARBA00023201"/>
    </source>
</evidence>
<dbReference type="EC" id="7.2.4.2" evidence="16"/>
<dbReference type="GO" id="GO:0015081">
    <property type="term" value="F:sodium ion transmembrane transporter activity"/>
    <property type="evidence" value="ECO:0007669"/>
    <property type="project" value="UniProtKB-UniRule"/>
</dbReference>
<comment type="subcellular location">
    <subcellularLocation>
        <location evidence="3 16 17">Cell membrane</location>
        <topology evidence="3 16 17">Single-pass membrane protein</topology>
    </subcellularLocation>
</comment>
<evidence type="ECO:0000256" key="11">
    <source>
        <dbReference type="ARBA" id="ARBA00023053"/>
    </source>
</evidence>
<keyword evidence="9 16" id="KW-1278">Translocase</keyword>
<evidence type="ECO:0000256" key="15">
    <source>
        <dbReference type="ARBA" id="ARBA00048176"/>
    </source>
</evidence>
<keyword evidence="6 16" id="KW-0813">Transport</keyword>
<dbReference type="Proteomes" id="UP000000239">
    <property type="component" value="Chromosome"/>
</dbReference>
<evidence type="ECO:0000256" key="10">
    <source>
        <dbReference type="ARBA" id="ARBA00022989"/>
    </source>
</evidence>